<evidence type="ECO:0000313" key="1">
    <source>
        <dbReference type="EnsemblPlants" id="MELO3C003034.2.1"/>
    </source>
</evidence>
<dbReference type="AlphaFoldDB" id="A0A9I9CFZ5"/>
<protein>
    <submittedName>
        <fullName evidence="1">Uncharacterized protein</fullName>
    </submittedName>
</protein>
<sequence>AAFRKVLAHHLVQPHITRNFGSPDTASFRQEKGRREIGHLSMPYMKHQKFPITPNI</sequence>
<dbReference type="Gramene" id="MELO3C003034.2.1">
    <property type="protein sequence ID" value="MELO3C003034.2.1"/>
    <property type="gene ID" value="MELO3C003034.2"/>
</dbReference>
<name>A0A9I9CFZ5_CUCME</name>
<reference evidence="1" key="1">
    <citation type="submission" date="2023-03" db="UniProtKB">
        <authorList>
            <consortium name="EnsemblPlants"/>
        </authorList>
    </citation>
    <scope>IDENTIFICATION</scope>
</reference>
<dbReference type="EnsemblPlants" id="MELO3C003034.2.1">
    <property type="protein sequence ID" value="MELO3C003034.2.1"/>
    <property type="gene ID" value="MELO3C003034.2"/>
</dbReference>
<organism evidence="1">
    <name type="scientific">Cucumis melo</name>
    <name type="common">Muskmelon</name>
    <dbReference type="NCBI Taxonomy" id="3656"/>
    <lineage>
        <taxon>Eukaryota</taxon>
        <taxon>Viridiplantae</taxon>
        <taxon>Streptophyta</taxon>
        <taxon>Embryophyta</taxon>
        <taxon>Tracheophyta</taxon>
        <taxon>Spermatophyta</taxon>
        <taxon>Magnoliopsida</taxon>
        <taxon>eudicotyledons</taxon>
        <taxon>Gunneridae</taxon>
        <taxon>Pentapetalae</taxon>
        <taxon>rosids</taxon>
        <taxon>fabids</taxon>
        <taxon>Cucurbitales</taxon>
        <taxon>Cucurbitaceae</taxon>
        <taxon>Benincaseae</taxon>
        <taxon>Cucumis</taxon>
    </lineage>
</organism>
<accession>A0A9I9CFZ5</accession>
<proteinExistence type="predicted"/>